<accession>A0A166DGR0</accession>
<name>A0A166DGR0_9AGAM</name>
<dbReference type="AlphaFoldDB" id="A0A166DGR0"/>
<evidence type="ECO:0000313" key="3">
    <source>
        <dbReference type="Proteomes" id="UP000076798"/>
    </source>
</evidence>
<evidence type="ECO:0000256" key="1">
    <source>
        <dbReference type="SAM" id="Phobius"/>
    </source>
</evidence>
<keyword evidence="1" id="KW-0472">Membrane</keyword>
<dbReference type="Proteomes" id="UP000076798">
    <property type="component" value="Unassembled WGS sequence"/>
</dbReference>
<keyword evidence="1" id="KW-1133">Transmembrane helix</keyword>
<reference evidence="2 3" key="1">
    <citation type="journal article" date="2016" name="Mol. Biol. Evol.">
        <title>Comparative Genomics of Early-Diverging Mushroom-Forming Fungi Provides Insights into the Origins of Lignocellulose Decay Capabilities.</title>
        <authorList>
            <person name="Nagy L.G."/>
            <person name="Riley R."/>
            <person name="Tritt A."/>
            <person name="Adam C."/>
            <person name="Daum C."/>
            <person name="Floudas D."/>
            <person name="Sun H."/>
            <person name="Yadav J.S."/>
            <person name="Pangilinan J."/>
            <person name="Larsson K.H."/>
            <person name="Matsuura K."/>
            <person name="Barry K."/>
            <person name="Labutti K."/>
            <person name="Kuo R."/>
            <person name="Ohm R.A."/>
            <person name="Bhattacharya S.S."/>
            <person name="Shirouzu T."/>
            <person name="Yoshinaga Y."/>
            <person name="Martin F.M."/>
            <person name="Grigoriev I.V."/>
            <person name="Hibbett D.S."/>
        </authorList>
    </citation>
    <scope>NUCLEOTIDE SEQUENCE [LARGE SCALE GENOMIC DNA]</scope>
    <source>
        <strain evidence="2 3">HHB10207 ss-3</strain>
    </source>
</reference>
<keyword evidence="3" id="KW-1185">Reference proteome</keyword>
<feature type="transmembrane region" description="Helical" evidence="1">
    <location>
        <begin position="36"/>
        <end position="57"/>
    </location>
</feature>
<gene>
    <name evidence="2" type="ORF">SISSUDRAFT_1046953</name>
</gene>
<evidence type="ECO:0000313" key="2">
    <source>
        <dbReference type="EMBL" id="KZT38511.1"/>
    </source>
</evidence>
<protein>
    <submittedName>
        <fullName evidence="2">Uncharacterized protein</fullName>
    </submittedName>
</protein>
<feature type="transmembrane region" description="Helical" evidence="1">
    <location>
        <begin position="6"/>
        <end position="24"/>
    </location>
</feature>
<keyword evidence="1" id="KW-0812">Transmembrane</keyword>
<proteinExistence type="predicted"/>
<sequence>MSFLSLTQPLSIALFLTGFLLQYWNVITSFDLRAPILIFGGSFASFLAGLIAALHLLTTLHAIFYGRSLFENPFSRLIRKCVLWMRDLTRVRFRSKRTTDIRSTKKGNEDSDIENYGEPELGAVQQLLQRKAIDSEDTVARKTFARLIIRSDPRQSTHIQLLRQVEGSFDAAFGEWQERSRSENSEESRVYKTLKDICATSV</sequence>
<organism evidence="2 3">
    <name type="scientific">Sistotremastrum suecicum HHB10207 ss-3</name>
    <dbReference type="NCBI Taxonomy" id="1314776"/>
    <lineage>
        <taxon>Eukaryota</taxon>
        <taxon>Fungi</taxon>
        <taxon>Dikarya</taxon>
        <taxon>Basidiomycota</taxon>
        <taxon>Agaricomycotina</taxon>
        <taxon>Agaricomycetes</taxon>
        <taxon>Sistotremastrales</taxon>
        <taxon>Sistotremastraceae</taxon>
        <taxon>Sistotremastrum</taxon>
    </lineage>
</organism>
<dbReference type="EMBL" id="KV428062">
    <property type="protein sequence ID" value="KZT38511.1"/>
    <property type="molecule type" value="Genomic_DNA"/>
</dbReference>